<comment type="caution">
    <text evidence="8">The sequence shown here is derived from an EMBL/GenBank/DDBJ whole genome shotgun (WGS) entry which is preliminary data.</text>
</comment>
<feature type="transmembrane region" description="Helical" evidence="6">
    <location>
        <begin position="64"/>
        <end position="90"/>
    </location>
</feature>
<comment type="similarity">
    <text evidence="2">Belongs to the fatty acid desaturase CarF family.</text>
</comment>
<dbReference type="InterPro" id="IPR052601">
    <property type="entry name" value="Plasmalogen_desaturase"/>
</dbReference>
<proteinExistence type="inferred from homology"/>
<dbReference type="InterPro" id="IPR019547">
    <property type="entry name" value="Lipid_desat"/>
</dbReference>
<dbReference type="PANTHER" id="PTHR48177">
    <property type="entry name" value="TRANSMEMBRANE PROTEIN 189"/>
    <property type="match status" value="1"/>
</dbReference>
<evidence type="ECO:0000256" key="3">
    <source>
        <dbReference type="ARBA" id="ARBA00022692"/>
    </source>
</evidence>
<gene>
    <name evidence="8" type="ORF">THAR02_07650</name>
</gene>
<keyword evidence="3 6" id="KW-0812">Transmembrane</keyword>
<evidence type="ECO:0000256" key="4">
    <source>
        <dbReference type="ARBA" id="ARBA00022989"/>
    </source>
</evidence>
<keyword evidence="4 6" id="KW-1133">Transmembrane helix</keyword>
<accession>A0A0F9ZIU5</accession>
<dbReference type="PANTHER" id="PTHR48177:SF1">
    <property type="entry name" value="PLASMANYLETHANOLAMINE DESATURASE 1"/>
    <property type="match status" value="1"/>
</dbReference>
<evidence type="ECO:0000256" key="5">
    <source>
        <dbReference type="ARBA" id="ARBA00023136"/>
    </source>
</evidence>
<protein>
    <recommendedName>
        <fullName evidence="7">Lipid desaturase domain-containing protein</fullName>
    </recommendedName>
</protein>
<reference evidence="9" key="1">
    <citation type="journal article" date="2015" name="Genome Announc.">
        <title>Draft whole-genome sequence of the biocontrol agent Trichoderma harzianum T6776.</title>
        <authorList>
            <person name="Baroncelli R."/>
            <person name="Piaggeschi G."/>
            <person name="Fiorini L."/>
            <person name="Bertolini E."/>
            <person name="Zapparata A."/>
            <person name="Pe M.E."/>
            <person name="Sarrocco S."/>
            <person name="Vannacci G."/>
        </authorList>
    </citation>
    <scope>NUCLEOTIDE SEQUENCE [LARGE SCALE GENOMIC DNA]</scope>
    <source>
        <strain evidence="9">T6776</strain>
    </source>
</reference>
<feature type="transmembrane region" description="Helical" evidence="6">
    <location>
        <begin position="152"/>
        <end position="170"/>
    </location>
</feature>
<organism evidence="8 9">
    <name type="scientific">Trichoderma harzianum</name>
    <name type="common">Hypocrea lixii</name>
    <dbReference type="NCBI Taxonomy" id="5544"/>
    <lineage>
        <taxon>Eukaryota</taxon>
        <taxon>Fungi</taxon>
        <taxon>Dikarya</taxon>
        <taxon>Ascomycota</taxon>
        <taxon>Pezizomycotina</taxon>
        <taxon>Sordariomycetes</taxon>
        <taxon>Hypocreomycetidae</taxon>
        <taxon>Hypocreales</taxon>
        <taxon>Hypocreaceae</taxon>
        <taxon>Trichoderma</taxon>
    </lineage>
</organism>
<evidence type="ECO:0000256" key="6">
    <source>
        <dbReference type="SAM" id="Phobius"/>
    </source>
</evidence>
<dbReference type="OrthoDB" id="5103at2759"/>
<evidence type="ECO:0000313" key="9">
    <source>
        <dbReference type="Proteomes" id="UP000034112"/>
    </source>
</evidence>
<dbReference type="GO" id="GO:0016020">
    <property type="term" value="C:membrane"/>
    <property type="evidence" value="ECO:0007669"/>
    <property type="project" value="UniProtKB-SubCell"/>
</dbReference>
<feature type="domain" description="Lipid desaturase" evidence="7">
    <location>
        <begin position="76"/>
        <end position="246"/>
    </location>
</feature>
<dbReference type="UniPathway" id="UPA00199"/>
<feature type="transmembrane region" description="Helical" evidence="6">
    <location>
        <begin position="24"/>
        <end position="44"/>
    </location>
</feature>
<name>A0A0F9ZIU5_TRIHA</name>
<dbReference type="EMBL" id="JOKZ01000266">
    <property type="protein sequence ID" value="KKP00237.1"/>
    <property type="molecule type" value="Genomic_DNA"/>
</dbReference>
<sequence length="261" mass="28933">MDTTNPEPEAARESQQVAEARTTATVLMEVCGVALFFGQAAVTAKKMYDRYTNDDTSSSTIIHIRVYMAMSLFLGILAADVVSGIVHWGADNWGSGSWPGIGPAFIRPFRDHHTDPRSITRHGFLELNGNNFIVSIPALWVASSALGSQDSVSALATATFWLSFAFFCGYTNQFHCWAHMENPPMLVRGLQAAGLLMSRQHHHLHHIRPHDCYYCITTGWMNRPLTAISFFEGLERAITAITGAVPLHEQSQKNQNKPLTE</sequence>
<evidence type="ECO:0000313" key="8">
    <source>
        <dbReference type="EMBL" id="KKP00237.1"/>
    </source>
</evidence>
<dbReference type="Pfam" id="PF10520">
    <property type="entry name" value="Lipid_desat"/>
    <property type="match status" value="1"/>
</dbReference>
<dbReference type="GO" id="GO:0016491">
    <property type="term" value="F:oxidoreductase activity"/>
    <property type="evidence" value="ECO:0007669"/>
    <property type="project" value="TreeGrafter"/>
</dbReference>
<dbReference type="GO" id="GO:0006631">
    <property type="term" value="P:fatty acid metabolic process"/>
    <property type="evidence" value="ECO:0007669"/>
    <property type="project" value="UniProtKB-UniPathway"/>
</dbReference>
<evidence type="ECO:0000256" key="2">
    <source>
        <dbReference type="ARBA" id="ARBA00007620"/>
    </source>
</evidence>
<comment type="subcellular location">
    <subcellularLocation>
        <location evidence="1">Membrane</location>
        <topology evidence="1">Multi-pass membrane protein</topology>
    </subcellularLocation>
</comment>
<evidence type="ECO:0000259" key="7">
    <source>
        <dbReference type="Pfam" id="PF10520"/>
    </source>
</evidence>
<keyword evidence="5 6" id="KW-0472">Membrane</keyword>
<dbReference type="AlphaFoldDB" id="A0A0F9ZIU5"/>
<evidence type="ECO:0000256" key="1">
    <source>
        <dbReference type="ARBA" id="ARBA00004141"/>
    </source>
</evidence>
<dbReference type="Proteomes" id="UP000034112">
    <property type="component" value="Unassembled WGS sequence"/>
</dbReference>